<gene>
    <name evidence="1" type="ORF">FNV43_RR21996</name>
</gene>
<dbReference type="EMBL" id="VOIH02000010">
    <property type="protein sequence ID" value="KAF3434909.1"/>
    <property type="molecule type" value="Genomic_DNA"/>
</dbReference>
<comment type="caution">
    <text evidence="1">The sequence shown here is derived from an EMBL/GenBank/DDBJ whole genome shotgun (WGS) entry which is preliminary data.</text>
</comment>
<dbReference type="PANTHER" id="PTHR45892:SF1">
    <property type="entry name" value="AMINOACYLASE-1"/>
    <property type="match status" value="1"/>
</dbReference>
<protein>
    <submittedName>
        <fullName evidence="1">Uncharacterized protein</fullName>
    </submittedName>
</protein>
<dbReference type="Gene3D" id="3.40.630.10">
    <property type="entry name" value="Zn peptidases"/>
    <property type="match status" value="1"/>
</dbReference>
<proteinExistence type="predicted"/>
<dbReference type="InterPro" id="IPR002933">
    <property type="entry name" value="Peptidase_M20"/>
</dbReference>
<reference evidence="1" key="1">
    <citation type="submission" date="2020-03" db="EMBL/GenBank/DDBJ databases">
        <title>A high-quality chromosome-level genome assembly of a woody plant with both climbing and erect habits, Rhamnella rubrinervis.</title>
        <authorList>
            <person name="Lu Z."/>
            <person name="Yang Y."/>
            <person name="Zhu X."/>
            <person name="Sun Y."/>
        </authorList>
    </citation>
    <scope>NUCLEOTIDE SEQUENCE</scope>
    <source>
        <strain evidence="1">BYM</strain>
        <tissue evidence="1">Leaf</tissue>
    </source>
</reference>
<evidence type="ECO:0000313" key="1">
    <source>
        <dbReference type="EMBL" id="KAF3434909.1"/>
    </source>
</evidence>
<dbReference type="PANTHER" id="PTHR45892">
    <property type="entry name" value="AMINOACYLASE-1"/>
    <property type="match status" value="1"/>
</dbReference>
<dbReference type="Proteomes" id="UP000796880">
    <property type="component" value="Unassembled WGS sequence"/>
</dbReference>
<name>A0A8K0DVB2_9ROSA</name>
<dbReference type="Pfam" id="PF01546">
    <property type="entry name" value="Peptidase_M20"/>
    <property type="match status" value="1"/>
</dbReference>
<evidence type="ECO:0000313" key="2">
    <source>
        <dbReference type="Proteomes" id="UP000796880"/>
    </source>
</evidence>
<keyword evidence="2" id="KW-1185">Reference proteome</keyword>
<dbReference type="OrthoDB" id="3064516at2759"/>
<sequence>MARIRPFSSLYPPQLPHRRRSRRARLVSSPPFDAHIGSQGNTYARGSLYTKSIGLQYLEAIRRMKAFGFQPIRSIYVSFVPDEEISGRDGAQKFAESDVLMDLNVGIVVDEGMTSLHGRMIIARRFMLRGVRGGCTLWLLMLDGVFRETYCVLQEISVMGFVMNLQPSEAEADFDELKEALDADIQDRIMKEREMQSYIQEREREREVAEGEAA</sequence>
<dbReference type="InterPro" id="IPR052083">
    <property type="entry name" value="Aminoacylase-1_M20A"/>
</dbReference>
<dbReference type="GO" id="GO:0004046">
    <property type="term" value="F:aminoacylase activity"/>
    <property type="evidence" value="ECO:0007669"/>
    <property type="project" value="TreeGrafter"/>
</dbReference>
<dbReference type="AlphaFoldDB" id="A0A8K0DVB2"/>
<dbReference type="SUPFAM" id="SSF53187">
    <property type="entry name" value="Zn-dependent exopeptidases"/>
    <property type="match status" value="1"/>
</dbReference>
<accession>A0A8K0DVB2</accession>
<organism evidence="1 2">
    <name type="scientific">Rhamnella rubrinervis</name>
    <dbReference type="NCBI Taxonomy" id="2594499"/>
    <lineage>
        <taxon>Eukaryota</taxon>
        <taxon>Viridiplantae</taxon>
        <taxon>Streptophyta</taxon>
        <taxon>Embryophyta</taxon>
        <taxon>Tracheophyta</taxon>
        <taxon>Spermatophyta</taxon>
        <taxon>Magnoliopsida</taxon>
        <taxon>eudicotyledons</taxon>
        <taxon>Gunneridae</taxon>
        <taxon>Pentapetalae</taxon>
        <taxon>rosids</taxon>
        <taxon>fabids</taxon>
        <taxon>Rosales</taxon>
        <taxon>Rhamnaceae</taxon>
        <taxon>rhamnoid group</taxon>
        <taxon>Rhamneae</taxon>
        <taxon>Rhamnella</taxon>
    </lineage>
</organism>